<keyword evidence="1" id="KW-0547">Nucleotide-binding</keyword>
<dbReference type="EMBL" id="AAMIQP010000042">
    <property type="protein sequence ID" value="EDH7412276.1"/>
    <property type="molecule type" value="Genomic_DNA"/>
</dbReference>
<keyword evidence="1" id="KW-0067">ATP-binding</keyword>
<sequence>MKELFQKIWQNELQFLNFDAKFQDKSKLDTAECAIILSVNKDNYERYFLLKEFQELCKKIDLRVDIFSMQNAQICILNLFKSGFISKQDLLKALKILEKISKNTEIFDFILQEKVQSIDQKALFQ</sequence>
<gene>
    <name evidence="1" type="ORF">GD389_04235</name>
</gene>
<comment type="caution">
    <text evidence="1">The sequence shown here is derived from an EMBL/GenBank/DDBJ whole genome shotgun (WGS) entry which is preliminary data.</text>
</comment>
<dbReference type="AlphaFoldDB" id="A0A6C7WIW4"/>
<protein>
    <submittedName>
        <fullName evidence="1">ATP-binding protein</fullName>
    </submittedName>
</protein>
<evidence type="ECO:0000313" key="1">
    <source>
        <dbReference type="EMBL" id="EDH7412276.1"/>
    </source>
</evidence>
<proteinExistence type="predicted"/>
<organism evidence="1">
    <name type="scientific">Campylobacter jejuni</name>
    <dbReference type="NCBI Taxonomy" id="197"/>
    <lineage>
        <taxon>Bacteria</taxon>
        <taxon>Pseudomonadati</taxon>
        <taxon>Campylobacterota</taxon>
        <taxon>Epsilonproteobacteria</taxon>
        <taxon>Campylobacterales</taxon>
        <taxon>Campylobacteraceae</taxon>
        <taxon>Campylobacter</taxon>
    </lineage>
</organism>
<reference evidence="1" key="1">
    <citation type="submission" date="2019-10" db="EMBL/GenBank/DDBJ databases">
        <authorList>
            <consortium name="NARMS: The National Antimicrobial Resistance Monitoring System"/>
        </authorList>
    </citation>
    <scope>NUCLEOTIDE SEQUENCE</scope>
    <source>
        <strain evidence="1">FSIS21925702</strain>
    </source>
</reference>
<dbReference type="GO" id="GO:0005524">
    <property type="term" value="F:ATP binding"/>
    <property type="evidence" value="ECO:0007669"/>
    <property type="project" value="UniProtKB-KW"/>
</dbReference>
<name>A0A6C7WIW4_CAMJU</name>
<accession>A0A6C7WIW4</accession>
<feature type="non-terminal residue" evidence="1">
    <location>
        <position position="125"/>
    </location>
</feature>